<dbReference type="HOGENOM" id="CLU_2806205_0_0_11"/>
<keyword evidence="3" id="KW-1185">Reference proteome</keyword>
<proteinExistence type="predicted"/>
<evidence type="ECO:0000313" key="2">
    <source>
        <dbReference type="EMBL" id="CAJ63014.1"/>
    </source>
</evidence>
<dbReference type="STRING" id="326424.FRAAL4372"/>
<dbReference type="AlphaFoldDB" id="Q0RHL2"/>
<evidence type="ECO:0000256" key="1">
    <source>
        <dbReference type="SAM" id="MobiDB-lite"/>
    </source>
</evidence>
<sequence length="67" mass="8284">MPDEETDEEYQARLDREHNEKIRGFTKFSPETVEKIREQERQQDEDERRRLFGDDEPAVWIDRYIDP</sequence>
<evidence type="ECO:0000313" key="3">
    <source>
        <dbReference type="Proteomes" id="UP000000657"/>
    </source>
</evidence>
<protein>
    <submittedName>
        <fullName evidence="2">Uncharacterized protein</fullName>
    </submittedName>
</protein>
<feature type="compositionally biased region" description="Basic and acidic residues" evidence="1">
    <location>
        <begin position="10"/>
        <end position="23"/>
    </location>
</feature>
<feature type="compositionally biased region" description="Basic and acidic residues" evidence="1">
    <location>
        <begin position="32"/>
        <end position="53"/>
    </location>
</feature>
<accession>Q0RHL2</accession>
<organism evidence="2 3">
    <name type="scientific">Frankia alni (strain DSM 45986 / CECT 9034 / ACN14a)</name>
    <dbReference type="NCBI Taxonomy" id="326424"/>
    <lineage>
        <taxon>Bacteria</taxon>
        <taxon>Bacillati</taxon>
        <taxon>Actinomycetota</taxon>
        <taxon>Actinomycetes</taxon>
        <taxon>Frankiales</taxon>
        <taxon>Frankiaceae</taxon>
        <taxon>Frankia</taxon>
    </lineage>
</organism>
<feature type="region of interest" description="Disordered" evidence="1">
    <location>
        <begin position="1"/>
        <end position="53"/>
    </location>
</feature>
<dbReference type="EMBL" id="CT573213">
    <property type="protein sequence ID" value="CAJ63014.1"/>
    <property type="molecule type" value="Genomic_DNA"/>
</dbReference>
<gene>
    <name evidence="2" type="ordered locus">FRAAL4372</name>
</gene>
<reference evidence="2 3" key="1">
    <citation type="journal article" date="2007" name="Genome Res.">
        <title>Genome characteristics of facultatively symbiotic Frankia sp. strains reflect host range and host plant biogeography.</title>
        <authorList>
            <person name="Normand P."/>
            <person name="Lapierre P."/>
            <person name="Tisa L.S."/>
            <person name="Gogarten J.P."/>
            <person name="Alloisio N."/>
            <person name="Bagnarol E."/>
            <person name="Bassi C.A."/>
            <person name="Berry A.M."/>
            <person name="Bickhart D.M."/>
            <person name="Choisne N."/>
            <person name="Couloux A."/>
            <person name="Cournoyer B."/>
            <person name="Cruveiller S."/>
            <person name="Daubin V."/>
            <person name="Demange N."/>
            <person name="Francino M.P."/>
            <person name="Goltsman E."/>
            <person name="Huang Y."/>
            <person name="Kopp O.R."/>
            <person name="Labarre L."/>
            <person name="Lapidus A."/>
            <person name="Lavire C."/>
            <person name="Marechal J."/>
            <person name="Martinez M."/>
            <person name="Mastronunzio J.E."/>
            <person name="Mullin B.C."/>
            <person name="Niemann J."/>
            <person name="Pujic P."/>
            <person name="Rawnsley T."/>
            <person name="Rouy Z."/>
            <person name="Schenowitz C."/>
            <person name="Sellstedt A."/>
            <person name="Tavares F."/>
            <person name="Tomkins J.P."/>
            <person name="Vallenet D."/>
            <person name="Valverde C."/>
            <person name="Wall L.G."/>
            <person name="Wang Y."/>
            <person name="Medigue C."/>
            <person name="Benson D.R."/>
        </authorList>
    </citation>
    <scope>NUCLEOTIDE SEQUENCE [LARGE SCALE GENOMIC DNA]</scope>
    <source>
        <strain evidence="3">DSM 45986 / CECT 9034 / ACN14a</strain>
    </source>
</reference>
<dbReference type="RefSeq" id="WP_011605494.1">
    <property type="nucleotide sequence ID" value="NC_008278.1"/>
</dbReference>
<name>Q0RHL2_FRAAA</name>
<dbReference type="KEGG" id="fal:FRAAL4372"/>
<dbReference type="Proteomes" id="UP000000657">
    <property type="component" value="Chromosome"/>
</dbReference>
<dbReference type="OrthoDB" id="9954400at2"/>